<dbReference type="PANTHER" id="PTHR14952">
    <property type="entry name" value="ROPPORIN-1-LIKE PROTEIN"/>
    <property type="match status" value="1"/>
</dbReference>
<protein>
    <submittedName>
        <fullName evidence="7">Ropporin-1-like protein</fullName>
    </submittedName>
</protein>
<sequence length="459" mass="52595">MDKDIYCVEQIKIPPSFPHILKLYAKAAIRTQPYDLLQWTSAYFRALASGDVPPVKERLEYPPFSHPTGITPGYLRTLLNVFGHVEAIPVKSMLERWQGIALPETSLFRILMLGKCLTERELHFYKFLAMACGFLGKNLFETMIYVCELLTEEPEGGSAMIPLRTFLRLYEYLAELDCSGTCDCLIMEEITKELFRPTVASISTEETSTSYSKLYSLSSVIEEEEEDTAGSADVCQLTPQESRSAEPLRVLQDRRIDTRHSEVDEELREQLAHSAQREEIKDRSMEEHGNQDQPDRDRKVDSDVESHQTTISDFHFMDKNSDLYKDDDSFSYYGGEESEKEAIFEPMDDYEPIGLETILHGICECLEPVREVERVPTPPPADPFEEFLKRMKLEIEEGRLETRFRVEGIGPPVSENRITSVAVWLADCARRQEGMVGPRNIRHFLCPDLEDPHDNTVAN</sequence>
<gene>
    <name evidence="7" type="ORF">WH47_08851</name>
</gene>
<keyword evidence="4" id="KW-0966">Cell projection</keyword>
<dbReference type="PANTHER" id="PTHR14952:SF9">
    <property type="entry name" value="EF-HAND DOMAIN-CONTAINING PROTEIN"/>
    <property type="match status" value="1"/>
</dbReference>
<dbReference type="Gene3D" id="1.20.890.10">
    <property type="entry name" value="cAMP-dependent protein kinase regulatory subunit, dimerization-anchoring domain"/>
    <property type="match status" value="1"/>
</dbReference>
<evidence type="ECO:0000256" key="3">
    <source>
        <dbReference type="ARBA" id="ARBA00023069"/>
    </source>
</evidence>
<evidence type="ECO:0000313" key="8">
    <source>
        <dbReference type="Proteomes" id="UP000053825"/>
    </source>
</evidence>
<evidence type="ECO:0000313" key="7">
    <source>
        <dbReference type="EMBL" id="KOC66458.1"/>
    </source>
</evidence>
<comment type="subcellular location">
    <subcellularLocation>
        <location evidence="1">Cell projection</location>
        <location evidence="1">Cilium</location>
        <location evidence="1">Flagellum</location>
    </subcellularLocation>
</comment>
<dbReference type="AlphaFoldDB" id="A0A0L7R6I4"/>
<keyword evidence="2" id="KW-0282">Flagellum</keyword>
<keyword evidence="8" id="KW-1185">Reference proteome</keyword>
<feature type="compositionally biased region" description="Basic and acidic residues" evidence="6">
    <location>
        <begin position="243"/>
        <end position="306"/>
    </location>
</feature>
<evidence type="ECO:0000256" key="2">
    <source>
        <dbReference type="ARBA" id="ARBA00022846"/>
    </source>
</evidence>
<dbReference type="InterPro" id="IPR047844">
    <property type="entry name" value="ROP_DD"/>
</dbReference>
<dbReference type="Proteomes" id="UP000053825">
    <property type="component" value="Unassembled WGS sequence"/>
</dbReference>
<dbReference type="OrthoDB" id="10067602at2759"/>
<evidence type="ECO:0000256" key="5">
    <source>
        <dbReference type="ARBA" id="ARBA00035651"/>
    </source>
</evidence>
<organism evidence="7 8">
    <name type="scientific">Habropoda laboriosa</name>
    <dbReference type="NCBI Taxonomy" id="597456"/>
    <lineage>
        <taxon>Eukaryota</taxon>
        <taxon>Metazoa</taxon>
        <taxon>Ecdysozoa</taxon>
        <taxon>Arthropoda</taxon>
        <taxon>Hexapoda</taxon>
        <taxon>Insecta</taxon>
        <taxon>Pterygota</taxon>
        <taxon>Neoptera</taxon>
        <taxon>Endopterygota</taxon>
        <taxon>Hymenoptera</taxon>
        <taxon>Apocrita</taxon>
        <taxon>Aculeata</taxon>
        <taxon>Apoidea</taxon>
        <taxon>Anthophila</taxon>
        <taxon>Apidae</taxon>
        <taxon>Habropoda</taxon>
    </lineage>
</organism>
<proteinExistence type="inferred from homology"/>
<name>A0A0L7R6I4_9HYME</name>
<accession>A0A0L7R6I4</accession>
<comment type="similarity">
    <text evidence="5">Belongs to the ropporin family.</text>
</comment>
<dbReference type="GO" id="GO:0031514">
    <property type="term" value="C:motile cilium"/>
    <property type="evidence" value="ECO:0007669"/>
    <property type="project" value="UniProtKB-SubCell"/>
</dbReference>
<dbReference type="EMBL" id="KQ414646">
    <property type="protein sequence ID" value="KOC66458.1"/>
    <property type="molecule type" value="Genomic_DNA"/>
</dbReference>
<keyword evidence="3" id="KW-0969">Cilium</keyword>
<evidence type="ECO:0000256" key="4">
    <source>
        <dbReference type="ARBA" id="ARBA00023273"/>
    </source>
</evidence>
<evidence type="ECO:0000256" key="1">
    <source>
        <dbReference type="ARBA" id="ARBA00004230"/>
    </source>
</evidence>
<dbReference type="SUPFAM" id="SSF47391">
    <property type="entry name" value="Dimerization-anchoring domain of cAMP-dependent PK regulatory subunit"/>
    <property type="match status" value="1"/>
</dbReference>
<reference evidence="7 8" key="1">
    <citation type="submission" date="2015-07" db="EMBL/GenBank/DDBJ databases">
        <title>The genome of Habropoda laboriosa.</title>
        <authorList>
            <person name="Pan H."/>
            <person name="Kapheim K."/>
        </authorList>
    </citation>
    <scope>NUCLEOTIDE SEQUENCE [LARGE SCALE GENOMIC DNA]</scope>
    <source>
        <strain evidence="7">0110345459</strain>
    </source>
</reference>
<feature type="region of interest" description="Disordered" evidence="6">
    <location>
        <begin position="227"/>
        <end position="307"/>
    </location>
</feature>
<dbReference type="CDD" id="cd23019">
    <property type="entry name" value="DD_ROP"/>
    <property type="match status" value="1"/>
</dbReference>
<evidence type="ECO:0000256" key="6">
    <source>
        <dbReference type="SAM" id="MobiDB-lite"/>
    </source>
</evidence>